<evidence type="ECO:0000313" key="19">
    <source>
        <dbReference type="Proteomes" id="UP001487740"/>
    </source>
</evidence>
<dbReference type="PROSITE" id="PS50267">
    <property type="entry name" value="NA_NEUROTRAN_SYMP_3"/>
    <property type="match status" value="1"/>
</dbReference>
<keyword evidence="4 17" id="KW-0812">Transmembrane</keyword>
<feature type="disulfide bond" evidence="16">
    <location>
        <begin position="155"/>
        <end position="164"/>
    </location>
</feature>
<evidence type="ECO:0000313" key="18">
    <source>
        <dbReference type="EMBL" id="KAK8389341.1"/>
    </source>
</evidence>
<dbReference type="InterPro" id="IPR000175">
    <property type="entry name" value="Na/ntran_symport"/>
</dbReference>
<name>A0AAW0TPH1_SCYPA</name>
<evidence type="ECO:0000256" key="16">
    <source>
        <dbReference type="PIRSR" id="PIRSR600175-2"/>
    </source>
</evidence>
<evidence type="ECO:0000256" key="11">
    <source>
        <dbReference type="ARBA" id="ARBA00023180"/>
    </source>
</evidence>
<keyword evidence="12" id="KW-0739">Sodium transport</keyword>
<evidence type="ECO:0000256" key="7">
    <source>
        <dbReference type="ARBA" id="ARBA00022989"/>
    </source>
</evidence>
<sequence>MEEERKRLFPDIENFEEAEEDMNDEMIKDQELEAQQQWSHPSEFLFSCISMSVGLGNVWRFPTTAFQNGGGAFLIPYLIVLIFIGRPVYFLELALGQFSSLNSVAVWNMVPASKGIGYGQLVSACYVATYYGSVMALTVYYLVMSFSKVLPWSVCDDAWADENCVDSSSTNVTYTDNLQSSSEQYYYRYVLHMKEDISDGIGLPDWRLALCLLLFWVVLFFTVAWGIKSSGKVAYFTALFPYVSLVTLLLRGMTLPGAFDGMLYFITPNFKKLLDPYVWLAAVTQAFFSLSVGFGAVITLASYNSFCHDIYRDAWIISLADTFTSLLAGFTIFAILGNLAHQLDTNIEDVVRDGGGLAFVSYPDALAKFTWAPQLFAVLFFLMLFTLGIGSLTGTMGNVIGVITFNIPSGKRVYATLGICITNFLFGLIYITPGGQWIMNLVDYFGGGFITYVLVLLEVVSVSYIYGLKNFIRDLNFMTKRNLGLFWKFSWKYFIPVTLLTIFVQNMVHPVMPTVSGASFPQIAYVCGWILASVAVGMVPICLMHTVYHTQGDTLVQKLRDAFRPTTSWGPRNWKDRALWQK</sequence>
<dbReference type="PROSITE" id="PS00754">
    <property type="entry name" value="NA_NEUROTRAN_SYMP_2"/>
    <property type="match status" value="1"/>
</dbReference>
<feature type="transmembrane region" description="Helical" evidence="17">
    <location>
        <begin position="206"/>
        <end position="227"/>
    </location>
</feature>
<protein>
    <recommendedName>
        <fullName evidence="14">Sodium-dependent nutrient amino acid transporter 1</fullName>
    </recommendedName>
</protein>
<feature type="transmembrane region" description="Helical" evidence="17">
    <location>
        <begin position="523"/>
        <end position="548"/>
    </location>
</feature>
<keyword evidence="7 17" id="KW-1133">Transmembrane helix</keyword>
<feature type="binding site" evidence="15">
    <location>
        <position position="289"/>
    </location>
    <ligand>
        <name>Na(+)</name>
        <dbReference type="ChEBI" id="CHEBI:29101"/>
        <label>1</label>
    </ligand>
</feature>
<feature type="transmembrane region" description="Helical" evidence="17">
    <location>
        <begin position="371"/>
        <end position="392"/>
    </location>
</feature>
<evidence type="ECO:0000256" key="17">
    <source>
        <dbReference type="SAM" id="Phobius"/>
    </source>
</evidence>
<evidence type="ECO:0000256" key="14">
    <source>
        <dbReference type="ARBA" id="ARBA00040215"/>
    </source>
</evidence>
<feature type="binding site" evidence="15">
    <location>
        <position position="391"/>
    </location>
    <ligand>
        <name>Na(+)</name>
        <dbReference type="ChEBI" id="CHEBI:29101"/>
        <label>1</label>
    </ligand>
</feature>
<keyword evidence="5" id="KW-0769">Symport</keyword>
<evidence type="ECO:0000256" key="10">
    <source>
        <dbReference type="ARBA" id="ARBA00023136"/>
    </source>
</evidence>
<evidence type="ECO:0000256" key="3">
    <source>
        <dbReference type="ARBA" id="ARBA00022448"/>
    </source>
</evidence>
<dbReference type="GO" id="GO:0089718">
    <property type="term" value="P:amino acid import across plasma membrane"/>
    <property type="evidence" value="ECO:0007669"/>
    <property type="project" value="TreeGrafter"/>
</dbReference>
<evidence type="ECO:0000256" key="13">
    <source>
        <dbReference type="ARBA" id="ARBA00037785"/>
    </source>
</evidence>
<feature type="transmembrane region" description="Helical" evidence="17">
    <location>
        <begin position="315"/>
        <end position="336"/>
    </location>
</feature>
<dbReference type="GO" id="GO:0005283">
    <property type="term" value="F:amino acid:sodium symporter activity"/>
    <property type="evidence" value="ECO:0007669"/>
    <property type="project" value="TreeGrafter"/>
</dbReference>
<dbReference type="Proteomes" id="UP001487740">
    <property type="component" value="Unassembled WGS sequence"/>
</dbReference>
<dbReference type="GO" id="GO:0046872">
    <property type="term" value="F:metal ion binding"/>
    <property type="evidence" value="ECO:0007669"/>
    <property type="project" value="UniProtKB-KW"/>
</dbReference>
<proteinExistence type="inferred from homology"/>
<keyword evidence="10 17" id="KW-0472">Membrane</keyword>
<dbReference type="CDD" id="cd10324">
    <property type="entry name" value="SLC6sbd"/>
    <property type="match status" value="1"/>
</dbReference>
<comment type="subcellular location">
    <subcellularLocation>
        <location evidence="1">Membrane</location>
        <topology evidence="1">Multi-pass membrane protein</topology>
    </subcellularLocation>
</comment>
<evidence type="ECO:0000256" key="2">
    <source>
        <dbReference type="ARBA" id="ARBA00006459"/>
    </source>
</evidence>
<dbReference type="GO" id="GO:0005886">
    <property type="term" value="C:plasma membrane"/>
    <property type="evidence" value="ECO:0007669"/>
    <property type="project" value="TreeGrafter"/>
</dbReference>
<reference evidence="18 19" key="1">
    <citation type="submission" date="2023-03" db="EMBL/GenBank/DDBJ databases">
        <title>High-quality genome of Scylla paramamosain provides insights in environmental adaptation.</title>
        <authorList>
            <person name="Zhang L."/>
        </authorList>
    </citation>
    <scope>NUCLEOTIDE SEQUENCE [LARGE SCALE GENOMIC DNA]</scope>
    <source>
        <strain evidence="18">LZ_2023a</strain>
        <tissue evidence="18">Muscle</tissue>
    </source>
</reference>
<evidence type="ECO:0000256" key="4">
    <source>
        <dbReference type="ARBA" id="ARBA00022692"/>
    </source>
</evidence>
<feature type="transmembrane region" description="Helical" evidence="17">
    <location>
        <begin position="239"/>
        <end position="259"/>
    </location>
</feature>
<feature type="transmembrane region" description="Helical" evidence="17">
    <location>
        <begin position="279"/>
        <end position="303"/>
    </location>
</feature>
<feature type="transmembrane region" description="Helical" evidence="17">
    <location>
        <begin position="116"/>
        <end position="143"/>
    </location>
</feature>
<feature type="transmembrane region" description="Helical" evidence="17">
    <location>
        <begin position="489"/>
        <end position="508"/>
    </location>
</feature>
<keyword evidence="11" id="KW-0325">Glycoprotein</keyword>
<feature type="binding site" evidence="15">
    <location>
        <position position="387"/>
    </location>
    <ligand>
        <name>Na(+)</name>
        <dbReference type="ChEBI" id="CHEBI:29101"/>
        <label>1</label>
    </ligand>
</feature>
<dbReference type="PANTHER" id="PTHR11616">
    <property type="entry name" value="SODIUM/CHLORIDE DEPENDENT TRANSPORTER"/>
    <property type="match status" value="1"/>
</dbReference>
<keyword evidence="15" id="KW-0479">Metal-binding</keyword>
<dbReference type="Pfam" id="PF00209">
    <property type="entry name" value="SNF"/>
    <property type="match status" value="1"/>
</dbReference>
<comment type="function">
    <text evidence="13">Unusual broad substrate spectrum amino acid:sodium cotransporter that promotes absorption of the D isomers of essential amino acids. Neutral amino acids are the preferred substrates, especially methionine and phenylalanine.</text>
</comment>
<evidence type="ECO:0000256" key="1">
    <source>
        <dbReference type="ARBA" id="ARBA00004141"/>
    </source>
</evidence>
<feature type="transmembrane region" description="Helical" evidence="17">
    <location>
        <begin position="444"/>
        <end position="468"/>
    </location>
</feature>
<evidence type="ECO:0000256" key="12">
    <source>
        <dbReference type="ARBA" id="ARBA00023201"/>
    </source>
</evidence>
<organism evidence="18 19">
    <name type="scientific">Scylla paramamosain</name>
    <name type="common">Mud crab</name>
    <dbReference type="NCBI Taxonomy" id="85552"/>
    <lineage>
        <taxon>Eukaryota</taxon>
        <taxon>Metazoa</taxon>
        <taxon>Ecdysozoa</taxon>
        <taxon>Arthropoda</taxon>
        <taxon>Crustacea</taxon>
        <taxon>Multicrustacea</taxon>
        <taxon>Malacostraca</taxon>
        <taxon>Eumalacostraca</taxon>
        <taxon>Eucarida</taxon>
        <taxon>Decapoda</taxon>
        <taxon>Pleocyemata</taxon>
        <taxon>Brachyura</taxon>
        <taxon>Eubrachyura</taxon>
        <taxon>Portunoidea</taxon>
        <taxon>Portunidae</taxon>
        <taxon>Portuninae</taxon>
        <taxon>Scylla</taxon>
    </lineage>
</organism>
<keyword evidence="6" id="KW-0029">Amino-acid transport</keyword>
<evidence type="ECO:0000256" key="9">
    <source>
        <dbReference type="ARBA" id="ARBA00023065"/>
    </source>
</evidence>
<gene>
    <name evidence="18" type="ORF">O3P69_008820</name>
</gene>
<accession>A0AAW0TPH1</accession>
<keyword evidence="3" id="KW-0813">Transport</keyword>
<keyword evidence="19" id="KW-1185">Reference proteome</keyword>
<dbReference type="InterPro" id="IPR037272">
    <property type="entry name" value="SNS_sf"/>
</dbReference>
<feature type="binding site" evidence="15">
    <location>
        <position position="53"/>
    </location>
    <ligand>
        <name>Na(+)</name>
        <dbReference type="ChEBI" id="CHEBI:29101"/>
        <label>1</label>
    </ligand>
</feature>
<dbReference type="PRINTS" id="PR00176">
    <property type="entry name" value="NANEUSMPORT"/>
</dbReference>
<dbReference type="GO" id="GO:0015179">
    <property type="term" value="F:L-amino acid transmembrane transporter activity"/>
    <property type="evidence" value="ECO:0007669"/>
    <property type="project" value="TreeGrafter"/>
</dbReference>
<dbReference type="SUPFAM" id="SSF161070">
    <property type="entry name" value="SNF-like"/>
    <property type="match status" value="1"/>
</dbReference>
<keyword evidence="9" id="KW-0406">Ion transport</keyword>
<evidence type="ECO:0000256" key="5">
    <source>
        <dbReference type="ARBA" id="ARBA00022847"/>
    </source>
</evidence>
<evidence type="ECO:0000256" key="15">
    <source>
        <dbReference type="PIRSR" id="PIRSR600175-1"/>
    </source>
</evidence>
<keyword evidence="16" id="KW-1015">Disulfide bond</keyword>
<comment type="similarity">
    <text evidence="2">Belongs to the sodium:neurotransmitter symporter (SNF) (TC 2.A.22) family.</text>
</comment>
<dbReference type="AlphaFoldDB" id="A0AAW0TPH1"/>
<evidence type="ECO:0000256" key="8">
    <source>
        <dbReference type="ARBA" id="ARBA00023053"/>
    </source>
</evidence>
<dbReference type="EMBL" id="JARAKH010000027">
    <property type="protein sequence ID" value="KAK8389341.1"/>
    <property type="molecule type" value="Genomic_DNA"/>
</dbReference>
<keyword evidence="8 15" id="KW-0915">Sodium</keyword>
<evidence type="ECO:0000256" key="6">
    <source>
        <dbReference type="ARBA" id="ARBA00022970"/>
    </source>
</evidence>
<feature type="transmembrane region" description="Helical" evidence="17">
    <location>
        <begin position="413"/>
        <end position="432"/>
    </location>
</feature>
<comment type="caution">
    <text evidence="18">The sequence shown here is derived from an EMBL/GenBank/DDBJ whole genome shotgun (WGS) entry which is preliminary data.</text>
</comment>
<dbReference type="PANTHER" id="PTHR11616:SF321">
    <property type="entry name" value="SODIUM-DEPENDENT NUTRIENT AMINO ACID TRANSPORTER 1-RELATED"/>
    <property type="match status" value="1"/>
</dbReference>
<feature type="binding site" evidence="15">
    <location>
        <position position="57"/>
    </location>
    <ligand>
        <name>Na(+)</name>
        <dbReference type="ChEBI" id="CHEBI:29101"/>
        <label>1</label>
    </ligand>
</feature>